<dbReference type="EMBL" id="VTUX01000004">
    <property type="protein sequence ID" value="KAA1191817.1"/>
    <property type="molecule type" value="Genomic_DNA"/>
</dbReference>
<proteinExistence type="predicted"/>
<evidence type="ECO:0000256" key="1">
    <source>
        <dbReference type="SAM" id="SignalP"/>
    </source>
</evidence>
<dbReference type="SUPFAM" id="SSF56925">
    <property type="entry name" value="OMPA-like"/>
    <property type="match status" value="1"/>
</dbReference>
<reference evidence="2 3" key="1">
    <citation type="submission" date="2019-09" db="EMBL/GenBank/DDBJ databases">
        <authorList>
            <person name="Chen X.-Y."/>
        </authorList>
    </citation>
    <scope>NUCLEOTIDE SEQUENCE [LARGE SCALE GENOMIC DNA]</scope>
    <source>
        <strain evidence="2 3">NY5</strain>
    </source>
</reference>
<dbReference type="InterPro" id="IPR011250">
    <property type="entry name" value="OMP/PagP_B-barrel"/>
</dbReference>
<evidence type="ECO:0000313" key="2">
    <source>
        <dbReference type="EMBL" id="KAA1191817.1"/>
    </source>
</evidence>
<organism evidence="2 3">
    <name type="scientific">Pseudohalioglobus sediminis</name>
    <dbReference type="NCBI Taxonomy" id="2606449"/>
    <lineage>
        <taxon>Bacteria</taxon>
        <taxon>Pseudomonadati</taxon>
        <taxon>Pseudomonadota</taxon>
        <taxon>Gammaproteobacteria</taxon>
        <taxon>Cellvibrionales</taxon>
        <taxon>Halieaceae</taxon>
        <taxon>Pseudohalioglobus</taxon>
    </lineage>
</organism>
<dbReference type="Proteomes" id="UP000323708">
    <property type="component" value="Unassembled WGS sequence"/>
</dbReference>
<dbReference type="AlphaFoldDB" id="A0A5B0WZJ4"/>
<keyword evidence="3" id="KW-1185">Reference proteome</keyword>
<protein>
    <submittedName>
        <fullName evidence="2">Porin family protein</fullName>
    </submittedName>
</protein>
<accession>A0A5B0WZJ4</accession>
<dbReference type="RefSeq" id="WP_149611252.1">
    <property type="nucleotide sequence ID" value="NZ_VTUX01000004.1"/>
</dbReference>
<sequence length="248" mass="27862">MASLVPILTILSLGMAQAGAEELDFDIELEIGSTWQEKNKVQIPNDRDGDRFLLTDIAGSGPWASARINANWNIAGPHGVRLVLAPFSYEERGSLDSDVRFDGKTFEGGENLKASYRFNSWRLGYRYQYYDTNGWKLWVGATAKVRDAEIELRQNGVRASDDNIGVVPLLYLAGEYRFAERWLFQFDFDGLAGGPGRAIDLALKLGYEVNDRWQISAGYRGLEGGADTDDVYNFAWFNTALVSARYRF</sequence>
<gene>
    <name evidence="2" type="ORF">F0M18_09790</name>
</gene>
<evidence type="ECO:0000313" key="3">
    <source>
        <dbReference type="Proteomes" id="UP000323708"/>
    </source>
</evidence>
<comment type="caution">
    <text evidence="2">The sequence shown here is derived from an EMBL/GenBank/DDBJ whole genome shotgun (WGS) entry which is preliminary data.</text>
</comment>
<feature type="signal peptide" evidence="1">
    <location>
        <begin position="1"/>
        <end position="18"/>
    </location>
</feature>
<name>A0A5B0WZJ4_9GAMM</name>
<keyword evidence="1" id="KW-0732">Signal</keyword>
<feature type="chain" id="PRO_5023033548" evidence="1">
    <location>
        <begin position="19"/>
        <end position="248"/>
    </location>
</feature>